<evidence type="ECO:0000313" key="2">
    <source>
        <dbReference type="Proteomes" id="UP001057402"/>
    </source>
</evidence>
<keyword evidence="2" id="KW-1185">Reference proteome</keyword>
<accession>A0ACB9P6E5</accession>
<name>A0ACB9P6E5_9MYRT</name>
<dbReference type="EMBL" id="CM042886">
    <property type="protein sequence ID" value="KAI4342290.1"/>
    <property type="molecule type" value="Genomic_DNA"/>
</dbReference>
<evidence type="ECO:0000313" key="1">
    <source>
        <dbReference type="EMBL" id="KAI4342290.1"/>
    </source>
</evidence>
<gene>
    <name evidence="1" type="ORF">MLD38_026930</name>
</gene>
<reference evidence="2" key="1">
    <citation type="journal article" date="2023" name="Front. Plant Sci.">
        <title>Chromosomal-level genome assembly of Melastoma candidum provides insights into trichome evolution.</title>
        <authorList>
            <person name="Zhong Y."/>
            <person name="Wu W."/>
            <person name="Sun C."/>
            <person name="Zou P."/>
            <person name="Liu Y."/>
            <person name="Dai S."/>
            <person name="Zhou R."/>
        </authorList>
    </citation>
    <scope>NUCLEOTIDE SEQUENCE [LARGE SCALE GENOMIC DNA]</scope>
</reference>
<comment type="caution">
    <text evidence="1">The sequence shown here is derived from an EMBL/GenBank/DDBJ whole genome shotgun (WGS) entry which is preliminary data.</text>
</comment>
<sequence>MQSLRRPGGQQFDVPKEVPGCLPFMKPEDYQFFGFLLNEENEEEVSPEEQKERKIMKLLLKVKNGTPPQRKTALRQLTDKA</sequence>
<protein>
    <submittedName>
        <fullName evidence="1">Uncharacterized protein</fullName>
    </submittedName>
</protein>
<dbReference type="Proteomes" id="UP001057402">
    <property type="component" value="Chromosome 7"/>
</dbReference>
<organism evidence="1 2">
    <name type="scientific">Melastoma candidum</name>
    <dbReference type="NCBI Taxonomy" id="119954"/>
    <lineage>
        <taxon>Eukaryota</taxon>
        <taxon>Viridiplantae</taxon>
        <taxon>Streptophyta</taxon>
        <taxon>Embryophyta</taxon>
        <taxon>Tracheophyta</taxon>
        <taxon>Spermatophyta</taxon>
        <taxon>Magnoliopsida</taxon>
        <taxon>eudicotyledons</taxon>
        <taxon>Gunneridae</taxon>
        <taxon>Pentapetalae</taxon>
        <taxon>rosids</taxon>
        <taxon>malvids</taxon>
        <taxon>Myrtales</taxon>
        <taxon>Melastomataceae</taxon>
        <taxon>Melastomatoideae</taxon>
        <taxon>Melastomateae</taxon>
        <taxon>Melastoma</taxon>
    </lineage>
</organism>
<proteinExistence type="predicted"/>